<comment type="caution">
    <text evidence="1">The sequence shown here is derived from an EMBL/GenBank/DDBJ whole genome shotgun (WGS) entry which is preliminary data.</text>
</comment>
<evidence type="ECO:0000313" key="2">
    <source>
        <dbReference type="Proteomes" id="UP001057452"/>
    </source>
</evidence>
<gene>
    <name evidence="1" type="ORF">KUCAC02_000928</name>
</gene>
<dbReference type="Proteomes" id="UP001057452">
    <property type="component" value="Chromosome 2"/>
</dbReference>
<reference evidence="1" key="1">
    <citation type="submission" date="2022-05" db="EMBL/GenBank/DDBJ databases">
        <title>Chromosome-level genome of Chaenocephalus aceratus.</title>
        <authorList>
            <person name="Park H."/>
        </authorList>
    </citation>
    <scope>NUCLEOTIDE SEQUENCE</scope>
    <source>
        <strain evidence="1">KU_202001</strain>
    </source>
</reference>
<accession>A0ACB9XWY0</accession>
<proteinExistence type="predicted"/>
<organism evidence="1 2">
    <name type="scientific">Chaenocephalus aceratus</name>
    <name type="common">Blackfin icefish</name>
    <name type="synonym">Chaenichthys aceratus</name>
    <dbReference type="NCBI Taxonomy" id="36190"/>
    <lineage>
        <taxon>Eukaryota</taxon>
        <taxon>Metazoa</taxon>
        <taxon>Chordata</taxon>
        <taxon>Craniata</taxon>
        <taxon>Vertebrata</taxon>
        <taxon>Euteleostomi</taxon>
        <taxon>Actinopterygii</taxon>
        <taxon>Neopterygii</taxon>
        <taxon>Teleostei</taxon>
        <taxon>Neoteleostei</taxon>
        <taxon>Acanthomorphata</taxon>
        <taxon>Eupercaria</taxon>
        <taxon>Perciformes</taxon>
        <taxon>Notothenioidei</taxon>
        <taxon>Channichthyidae</taxon>
        <taxon>Chaenocephalus</taxon>
    </lineage>
</organism>
<evidence type="ECO:0000313" key="1">
    <source>
        <dbReference type="EMBL" id="KAI4831385.1"/>
    </source>
</evidence>
<keyword evidence="2" id="KW-1185">Reference proteome</keyword>
<sequence length="243" mass="27067">MVQEKWFGEERKASLVQWQQEAEAKGVPLSVLLTVGGPETKYHISVYEPKASYYSRLGRVVVAYNSKQNSWHCPCAKPRQSCTHKAIGKWHLFDTRRQLFRKVKSTDIEESIPPNTFTEQDSEPGEDHYPPSETGIKRMLNYLSGNKKIPVELPQATIQQSRDAGDAGDAHLKHLIPKEAMCKECNGPLSDPVLITAKSRILTTTGVAEVETKRVEPTASSLQGSALSQSAIRPGPYVLRLVI</sequence>
<dbReference type="EMBL" id="CM043786">
    <property type="protein sequence ID" value="KAI4831385.1"/>
    <property type="molecule type" value="Genomic_DNA"/>
</dbReference>
<protein>
    <submittedName>
        <fullName evidence="1">Uncharacterized protein</fullName>
    </submittedName>
</protein>
<name>A0ACB9XWY0_CHAAC</name>